<dbReference type="Proteomes" id="UP000764045">
    <property type="component" value="Unassembled WGS sequence"/>
</dbReference>
<keyword evidence="5" id="KW-0133">Cell shape</keyword>
<proteinExistence type="inferred from homology"/>
<evidence type="ECO:0000256" key="2">
    <source>
        <dbReference type="ARBA" id="ARBA00007776"/>
    </source>
</evidence>
<comment type="similarity">
    <text evidence="2">Belongs to the MreD family.</text>
</comment>
<evidence type="ECO:0000313" key="10">
    <source>
        <dbReference type="Proteomes" id="UP000764045"/>
    </source>
</evidence>
<dbReference type="AlphaFoldDB" id="A0A938WP78"/>
<name>A0A938WP78_9BACT</name>
<comment type="caution">
    <text evidence="9">The sequence shown here is derived from an EMBL/GenBank/DDBJ whole genome shotgun (WGS) entry which is preliminary data.</text>
</comment>
<comment type="subcellular location">
    <subcellularLocation>
        <location evidence="1">Cell membrane</location>
        <topology evidence="1">Multi-pass membrane protein</topology>
    </subcellularLocation>
</comment>
<evidence type="ECO:0000256" key="1">
    <source>
        <dbReference type="ARBA" id="ARBA00004651"/>
    </source>
</evidence>
<dbReference type="GO" id="GO:0005886">
    <property type="term" value="C:plasma membrane"/>
    <property type="evidence" value="ECO:0007669"/>
    <property type="project" value="UniProtKB-SubCell"/>
</dbReference>
<keyword evidence="3" id="KW-1003">Cell membrane</keyword>
<keyword evidence="4 8" id="KW-0812">Transmembrane</keyword>
<sequence length="166" mass="18919">MAIDILRRLLLLCVFCVAQALVLNHIHLFGFATPLLYVYMVLSFPMGYPKWAVLLWSFALGLAIDTFSNTPGVASASLTLIGAIQPYFFALFVQRDEPESIRPSVQSLGLMKYSFYVFVLVLLYCVVFFALEMFSFFHWLWWLECVGGSTLLTVLLVLTLESVRKR</sequence>
<gene>
    <name evidence="9" type="primary">mreD</name>
    <name evidence="9" type="ORF">H6B30_11860</name>
</gene>
<feature type="transmembrane region" description="Helical" evidence="8">
    <location>
        <begin position="139"/>
        <end position="160"/>
    </location>
</feature>
<dbReference type="NCBIfam" id="TIGR03426">
    <property type="entry name" value="shape_MreD"/>
    <property type="match status" value="1"/>
</dbReference>
<feature type="transmembrane region" description="Helical" evidence="8">
    <location>
        <begin position="30"/>
        <end position="46"/>
    </location>
</feature>
<evidence type="ECO:0000256" key="4">
    <source>
        <dbReference type="ARBA" id="ARBA00022692"/>
    </source>
</evidence>
<dbReference type="RefSeq" id="WP_205110835.1">
    <property type="nucleotide sequence ID" value="NZ_CAWUJD010000001.1"/>
</dbReference>
<keyword evidence="6 8" id="KW-1133">Transmembrane helix</keyword>
<evidence type="ECO:0000256" key="7">
    <source>
        <dbReference type="ARBA" id="ARBA00023136"/>
    </source>
</evidence>
<evidence type="ECO:0000256" key="3">
    <source>
        <dbReference type="ARBA" id="ARBA00022475"/>
    </source>
</evidence>
<feature type="transmembrane region" description="Helical" evidence="8">
    <location>
        <begin position="113"/>
        <end position="133"/>
    </location>
</feature>
<keyword evidence="7 8" id="KW-0472">Membrane</keyword>
<evidence type="ECO:0000256" key="5">
    <source>
        <dbReference type="ARBA" id="ARBA00022960"/>
    </source>
</evidence>
<dbReference type="EMBL" id="JACJJL010000021">
    <property type="protein sequence ID" value="MBM6662436.1"/>
    <property type="molecule type" value="Genomic_DNA"/>
</dbReference>
<evidence type="ECO:0000256" key="6">
    <source>
        <dbReference type="ARBA" id="ARBA00022989"/>
    </source>
</evidence>
<reference evidence="9 10" key="1">
    <citation type="journal article" date="2021" name="Sci. Rep.">
        <title>The distribution of antibiotic resistance genes in chicken gut microbiota commensals.</title>
        <authorList>
            <person name="Juricova H."/>
            <person name="Matiasovicova J."/>
            <person name="Kubasova T."/>
            <person name="Cejkova D."/>
            <person name="Rychlik I."/>
        </authorList>
    </citation>
    <scope>NUCLEOTIDE SEQUENCE [LARGE SCALE GENOMIC DNA]</scope>
    <source>
        <strain evidence="9 10">An819</strain>
    </source>
</reference>
<feature type="transmembrane region" description="Helical" evidence="8">
    <location>
        <begin position="74"/>
        <end position="93"/>
    </location>
</feature>
<accession>A0A938WP78</accession>
<dbReference type="GO" id="GO:0008360">
    <property type="term" value="P:regulation of cell shape"/>
    <property type="evidence" value="ECO:0007669"/>
    <property type="project" value="UniProtKB-KW"/>
</dbReference>
<dbReference type="InterPro" id="IPR007227">
    <property type="entry name" value="Cell_shape_determining_MreD"/>
</dbReference>
<protein>
    <submittedName>
        <fullName evidence="9">Rod shape-determining protein MreD</fullName>
    </submittedName>
</protein>
<keyword evidence="10" id="KW-1185">Reference proteome</keyword>
<evidence type="ECO:0000256" key="8">
    <source>
        <dbReference type="SAM" id="Phobius"/>
    </source>
</evidence>
<organism evidence="9 10">
    <name type="scientific">Marseilla massiliensis</name>
    <dbReference type="NCBI Taxonomy" id="1841864"/>
    <lineage>
        <taxon>Bacteria</taxon>
        <taxon>Pseudomonadati</taxon>
        <taxon>Bacteroidota</taxon>
        <taxon>Bacteroidia</taxon>
        <taxon>Bacteroidales</taxon>
        <taxon>Prevotellaceae</taxon>
        <taxon>Marseilla</taxon>
    </lineage>
</organism>
<evidence type="ECO:0000313" key="9">
    <source>
        <dbReference type="EMBL" id="MBM6662436.1"/>
    </source>
</evidence>